<organism evidence="8">
    <name type="scientific">Caldithrix abyssi</name>
    <dbReference type="NCBI Taxonomy" id="187145"/>
    <lineage>
        <taxon>Bacteria</taxon>
        <taxon>Pseudomonadati</taxon>
        <taxon>Calditrichota</taxon>
        <taxon>Calditrichia</taxon>
        <taxon>Calditrichales</taxon>
        <taxon>Calditrichaceae</taxon>
        <taxon>Caldithrix</taxon>
    </lineage>
</organism>
<dbReference type="PANTHER" id="PTHR32479">
    <property type="entry name" value="GLYCOLATE OXIDASE IRON-SULFUR SUBUNIT"/>
    <property type="match status" value="1"/>
</dbReference>
<dbReference type="GO" id="GO:0046872">
    <property type="term" value="F:metal ion binding"/>
    <property type="evidence" value="ECO:0007669"/>
    <property type="project" value="UniProtKB-UniRule"/>
</dbReference>
<dbReference type="InterPro" id="IPR017896">
    <property type="entry name" value="4Fe4S_Fe-S-bd"/>
</dbReference>
<gene>
    <name evidence="8" type="ORF">ENK44_00230</name>
</gene>
<dbReference type="Proteomes" id="UP000885779">
    <property type="component" value="Unassembled WGS sequence"/>
</dbReference>
<evidence type="ECO:0000256" key="5">
    <source>
        <dbReference type="ARBA" id="ARBA00023014"/>
    </source>
</evidence>
<dbReference type="GO" id="GO:0019154">
    <property type="term" value="F:glycolate dehydrogenase activity"/>
    <property type="evidence" value="ECO:0007669"/>
    <property type="project" value="UniProtKB-EC"/>
</dbReference>
<feature type="domain" description="4Fe-4S ferredoxin-type" evidence="7">
    <location>
        <begin position="75"/>
        <end position="98"/>
    </location>
</feature>
<dbReference type="PROSITE" id="PS51379">
    <property type="entry name" value="4FE4S_FER_2"/>
    <property type="match status" value="2"/>
</dbReference>
<accession>A0A7V4TYP5</accession>
<evidence type="ECO:0000256" key="1">
    <source>
        <dbReference type="ARBA" id="ARBA00022485"/>
    </source>
</evidence>
<dbReference type="Pfam" id="PF13183">
    <property type="entry name" value="Fer4_8"/>
    <property type="match status" value="1"/>
</dbReference>
<keyword evidence="3" id="KW-0677">Repeat</keyword>
<dbReference type="PIRSF" id="PIRSF000139">
    <property type="entry name" value="Glc_ox_4Fe-4S"/>
    <property type="match status" value="1"/>
</dbReference>
<dbReference type="Gene3D" id="1.10.1060.10">
    <property type="entry name" value="Alpha-helical ferredoxin"/>
    <property type="match status" value="1"/>
</dbReference>
<dbReference type="InterPro" id="IPR009051">
    <property type="entry name" value="Helical_ferredxn"/>
</dbReference>
<keyword evidence="5 6" id="KW-0411">Iron-sulfur</keyword>
<name>A0A7V4TYP5_CALAY</name>
<dbReference type="EMBL" id="DRQG01000003">
    <property type="protein sequence ID" value="HGY54102.1"/>
    <property type="molecule type" value="Genomic_DNA"/>
</dbReference>
<dbReference type="EC" id="1.1.99.14" evidence="6"/>
<dbReference type="PANTHER" id="PTHR32479:SF17">
    <property type="entry name" value="GLYCOLATE OXIDASE IRON-SULFUR SUBUNIT"/>
    <property type="match status" value="1"/>
</dbReference>
<protein>
    <recommendedName>
        <fullName evidence="6">Glycolate oxidase iron-sulfur subunit</fullName>
        <ecNumber evidence="6">1.1.99.14</ecNumber>
    </recommendedName>
</protein>
<reference evidence="8" key="1">
    <citation type="journal article" date="2020" name="mSystems">
        <title>Genome- and Community-Level Interaction Insights into Carbon Utilization and Element Cycling Functions of Hydrothermarchaeota in Hydrothermal Sediment.</title>
        <authorList>
            <person name="Zhou Z."/>
            <person name="Liu Y."/>
            <person name="Xu W."/>
            <person name="Pan J."/>
            <person name="Luo Z.H."/>
            <person name="Li M."/>
        </authorList>
    </citation>
    <scope>NUCLEOTIDE SEQUENCE [LARGE SCALE GENOMIC DNA]</scope>
    <source>
        <strain evidence="8">HyVt-577</strain>
    </source>
</reference>
<feature type="domain" description="4Fe-4S ferredoxin-type" evidence="7">
    <location>
        <begin position="21"/>
        <end position="54"/>
    </location>
</feature>
<dbReference type="InterPro" id="IPR012257">
    <property type="entry name" value="Glc_ox_4Fe-4S"/>
</dbReference>
<comment type="caution">
    <text evidence="8">The sequence shown here is derived from an EMBL/GenBank/DDBJ whole genome shotgun (WGS) entry which is preliminary data.</text>
</comment>
<dbReference type="InterPro" id="IPR017900">
    <property type="entry name" value="4Fe4S_Fe_S_CS"/>
</dbReference>
<proteinExistence type="predicted"/>
<comment type="catalytic activity">
    <reaction evidence="6">
        <text>glycolate + A = glyoxylate + AH2</text>
        <dbReference type="Rhea" id="RHEA:21264"/>
        <dbReference type="ChEBI" id="CHEBI:13193"/>
        <dbReference type="ChEBI" id="CHEBI:17499"/>
        <dbReference type="ChEBI" id="CHEBI:29805"/>
        <dbReference type="ChEBI" id="CHEBI:36655"/>
        <dbReference type="EC" id="1.1.99.14"/>
    </reaction>
</comment>
<dbReference type="PROSITE" id="PS00198">
    <property type="entry name" value="4FE4S_FER_1"/>
    <property type="match status" value="2"/>
</dbReference>
<dbReference type="AlphaFoldDB" id="A0A7V4TYP5"/>
<evidence type="ECO:0000313" key="8">
    <source>
        <dbReference type="EMBL" id="HGY54102.1"/>
    </source>
</evidence>
<comment type="catalytic activity">
    <reaction evidence="6">
        <text>(R)-lactate + A = pyruvate + AH2</text>
        <dbReference type="Rhea" id="RHEA:15089"/>
        <dbReference type="ChEBI" id="CHEBI:13193"/>
        <dbReference type="ChEBI" id="CHEBI:15361"/>
        <dbReference type="ChEBI" id="CHEBI:16004"/>
        <dbReference type="ChEBI" id="CHEBI:17499"/>
    </reaction>
</comment>
<keyword evidence="6" id="KW-0249">Electron transport</keyword>
<dbReference type="SUPFAM" id="SSF54862">
    <property type="entry name" value="4Fe-4S ferredoxins"/>
    <property type="match status" value="1"/>
</dbReference>
<dbReference type="GO" id="GO:0051539">
    <property type="term" value="F:4 iron, 4 sulfur cluster binding"/>
    <property type="evidence" value="ECO:0007669"/>
    <property type="project" value="UniProtKB-UniRule"/>
</dbReference>
<evidence type="ECO:0000256" key="4">
    <source>
        <dbReference type="ARBA" id="ARBA00023004"/>
    </source>
</evidence>
<keyword evidence="6" id="KW-0813">Transport</keyword>
<dbReference type="InterPro" id="IPR004017">
    <property type="entry name" value="Cys_rich_dom"/>
</dbReference>
<evidence type="ECO:0000256" key="6">
    <source>
        <dbReference type="PIRNR" id="PIRNR000139"/>
    </source>
</evidence>
<keyword evidence="1 6" id="KW-0004">4Fe-4S</keyword>
<keyword evidence="2 6" id="KW-0479">Metal-binding</keyword>
<evidence type="ECO:0000256" key="3">
    <source>
        <dbReference type="ARBA" id="ARBA00022737"/>
    </source>
</evidence>
<comment type="cofactor">
    <cofactor evidence="6">
        <name>[4Fe-4S] cluster</name>
        <dbReference type="ChEBI" id="CHEBI:49883"/>
    </cofactor>
    <text evidence="6">Binds 2 [4Fe-4S] clusters.</text>
</comment>
<sequence>MVLFYGYDSDLKMAENNFYNNIPMPDDEQLLKCMHCGMCLPVCPTYDLTKMEKYSPRGRIRLIKAVAEGELDITPNFVYSLDFCLDCQACVTACPAGVEYGLLVEAAHYHIEEWKKERGEVPFIKRIALGWLFRNQSYLRLLGFFMRLYQLSGLQWLVQTSGLMKLFSPKMHNLSFMLPPIPKRQAYPEIKAADSAQKRNKKVGILTGCVQDIFFNKVNHDTIDVLAYNGYDVFTPQAQQCCGSVHGHNGDLSTAKQLARQMIDLFEQGNVDFVVVNSAGCGAFMKEYDQLLADDQQYAERAQRFVSKVKDITEFLVQEGYKDPQRPFPETVTYHEPCHLAHTQKIKTAPREIVQSVPGVKYIELPESDWCCGSAGVYNITHYDTSMELLARKIDNIRKTGAKYVVTGNPGCLIQLFYGKKKFNLDFELLHPVSLLHKGYFGENGKNNKGG</sequence>
<comment type="function">
    <text evidence="6">Component of a complex that catalyzes the oxidation of glycolate to glyoxylate.</text>
</comment>
<evidence type="ECO:0000259" key="7">
    <source>
        <dbReference type="PROSITE" id="PS51379"/>
    </source>
</evidence>
<keyword evidence="4 6" id="KW-0408">Iron</keyword>
<dbReference type="Pfam" id="PF02754">
    <property type="entry name" value="CCG"/>
    <property type="match status" value="2"/>
</dbReference>
<evidence type="ECO:0000256" key="2">
    <source>
        <dbReference type="ARBA" id="ARBA00022723"/>
    </source>
</evidence>